<keyword evidence="5 7" id="KW-1278">Translocase</keyword>
<evidence type="ECO:0000256" key="5">
    <source>
        <dbReference type="ARBA" id="ARBA00022967"/>
    </source>
</evidence>
<keyword evidence="10" id="KW-1185">Reference proteome</keyword>
<dbReference type="Proteomes" id="UP000526892">
    <property type="component" value="Unassembled WGS sequence"/>
</dbReference>
<dbReference type="FunFam" id="3.40.50.300:FF:000133">
    <property type="entry name" value="Spermidine/putrescine import ATP-binding protein PotA"/>
    <property type="match status" value="1"/>
</dbReference>
<dbReference type="SUPFAM" id="SSF52540">
    <property type="entry name" value="P-loop containing nucleoside triphosphate hydrolases"/>
    <property type="match status" value="1"/>
</dbReference>
<dbReference type="GO" id="GO:0005524">
    <property type="term" value="F:ATP binding"/>
    <property type="evidence" value="ECO:0007669"/>
    <property type="project" value="UniProtKB-KW"/>
</dbReference>
<dbReference type="RefSeq" id="WP_179917081.1">
    <property type="nucleotide sequence ID" value="NZ_JACCDE010000037.1"/>
</dbReference>
<dbReference type="GO" id="GO:0015847">
    <property type="term" value="P:putrescine transport"/>
    <property type="evidence" value="ECO:0007669"/>
    <property type="project" value="UniProtKB-ARBA"/>
</dbReference>
<evidence type="ECO:0000313" key="9">
    <source>
        <dbReference type="EMBL" id="NYS79932.1"/>
    </source>
</evidence>
<evidence type="ECO:0000256" key="4">
    <source>
        <dbReference type="ARBA" id="ARBA00022840"/>
    </source>
</evidence>
<dbReference type="InterPro" id="IPR008995">
    <property type="entry name" value="Mo/tungstate-bd_C_term_dom"/>
</dbReference>
<organism evidence="9 10">
    <name type="scientific">Vreelandella glaciei</name>
    <dbReference type="NCBI Taxonomy" id="186761"/>
    <lineage>
        <taxon>Bacteria</taxon>
        <taxon>Pseudomonadati</taxon>
        <taxon>Pseudomonadota</taxon>
        <taxon>Gammaproteobacteria</taxon>
        <taxon>Oceanospirillales</taxon>
        <taxon>Halomonadaceae</taxon>
        <taxon>Vreelandella</taxon>
    </lineage>
</organism>
<dbReference type="SMART" id="SM00382">
    <property type="entry name" value="AAA"/>
    <property type="match status" value="1"/>
</dbReference>
<gene>
    <name evidence="7" type="primary">potA</name>
    <name evidence="9" type="ORF">HZS80_19865</name>
</gene>
<comment type="caution">
    <text evidence="9">The sequence shown here is derived from an EMBL/GenBank/DDBJ whole genome shotgun (WGS) entry which is preliminary data.</text>
</comment>
<protein>
    <recommendedName>
        <fullName evidence="7">Spermidine/putrescine import ATP-binding protein PotA</fullName>
        <ecNumber evidence="7">7.6.2.11</ecNumber>
    </recommendedName>
</protein>
<evidence type="ECO:0000256" key="1">
    <source>
        <dbReference type="ARBA" id="ARBA00022448"/>
    </source>
</evidence>
<evidence type="ECO:0000256" key="2">
    <source>
        <dbReference type="ARBA" id="ARBA00022475"/>
    </source>
</evidence>
<evidence type="ECO:0000313" key="10">
    <source>
        <dbReference type="Proteomes" id="UP000526892"/>
    </source>
</evidence>
<dbReference type="InterPro" id="IPR003439">
    <property type="entry name" value="ABC_transporter-like_ATP-bd"/>
</dbReference>
<dbReference type="NCBIfam" id="TIGR01187">
    <property type="entry name" value="potA"/>
    <property type="match status" value="1"/>
</dbReference>
<reference evidence="9 10" key="1">
    <citation type="journal article" date="2003" name="Extremophiles">
        <title>Halomonas glaciei sp. nov. isolated from fast ice of Adelie Land, Antarctica.</title>
        <authorList>
            <person name="Reddy G.S."/>
            <person name="Raghavan P.U."/>
            <person name="Sarita N.B."/>
            <person name="Prakash J.S."/>
            <person name="Nagesh N."/>
            <person name="Delille D."/>
            <person name="Shivaji S."/>
        </authorList>
    </citation>
    <scope>NUCLEOTIDE SEQUENCE [LARGE SCALE GENOMIC DNA]</scope>
    <source>
        <strain evidence="9 10">DD39</strain>
    </source>
</reference>
<name>A0A7Z0LWL3_9GAMM</name>
<dbReference type="InterPro" id="IPR050093">
    <property type="entry name" value="ABC_SmlMolc_Importer"/>
</dbReference>
<dbReference type="InterPro" id="IPR003593">
    <property type="entry name" value="AAA+_ATPase"/>
</dbReference>
<comment type="similarity">
    <text evidence="7">Belongs to the ABC transporter superfamily. Spermidine/putrescine importer (TC 3.A.1.11.1) family.</text>
</comment>
<comment type="subunit">
    <text evidence="7">The complex is composed of two ATP-binding proteins (PotA), two transmembrane proteins (PotB and PotC) and a solute-binding protein (PotD).</text>
</comment>
<dbReference type="GO" id="GO:0015417">
    <property type="term" value="F:ABC-type polyamine transporter activity"/>
    <property type="evidence" value="ECO:0007669"/>
    <property type="project" value="UniProtKB-EC"/>
</dbReference>
<dbReference type="GO" id="GO:0043190">
    <property type="term" value="C:ATP-binding cassette (ABC) transporter complex"/>
    <property type="evidence" value="ECO:0007669"/>
    <property type="project" value="InterPro"/>
</dbReference>
<dbReference type="InterPro" id="IPR005893">
    <property type="entry name" value="PotA-like"/>
</dbReference>
<keyword evidence="6 7" id="KW-0472">Membrane</keyword>
<dbReference type="PROSITE" id="PS00211">
    <property type="entry name" value="ABC_TRANSPORTER_1"/>
    <property type="match status" value="1"/>
</dbReference>
<dbReference type="AlphaFoldDB" id="A0A7Z0LWL3"/>
<dbReference type="PROSITE" id="PS50893">
    <property type="entry name" value="ABC_TRANSPORTER_2"/>
    <property type="match status" value="1"/>
</dbReference>
<evidence type="ECO:0000256" key="6">
    <source>
        <dbReference type="ARBA" id="ARBA00023136"/>
    </source>
</evidence>
<dbReference type="InterPro" id="IPR017871">
    <property type="entry name" value="ABC_transporter-like_CS"/>
</dbReference>
<dbReference type="PANTHER" id="PTHR42781">
    <property type="entry name" value="SPERMIDINE/PUTRESCINE IMPORT ATP-BINDING PROTEIN POTA"/>
    <property type="match status" value="1"/>
</dbReference>
<feature type="domain" description="ABC transporter" evidence="8">
    <location>
        <begin position="24"/>
        <end position="254"/>
    </location>
</feature>
<evidence type="ECO:0000256" key="3">
    <source>
        <dbReference type="ARBA" id="ARBA00022741"/>
    </source>
</evidence>
<dbReference type="InterPro" id="IPR013611">
    <property type="entry name" value="Transp-assoc_OB_typ2"/>
</dbReference>
<dbReference type="InterPro" id="IPR027417">
    <property type="entry name" value="P-loop_NTPase"/>
</dbReference>
<dbReference type="Gene3D" id="2.40.50.100">
    <property type="match status" value="1"/>
</dbReference>
<dbReference type="PANTHER" id="PTHR42781:SF4">
    <property type="entry name" value="SPERMIDINE_PUTRESCINE IMPORT ATP-BINDING PROTEIN POTA"/>
    <property type="match status" value="1"/>
</dbReference>
<keyword evidence="1 7" id="KW-0813">Transport</keyword>
<sequence>MTETIKEEASLEVQLPPAKPKIAVQIDGVRKQFGDATALHEVSLKVYQGEFLTLLGPSGCGKTTLLNLMAGFVEADNGEIFIDGLLVTDTPPYQRDIGIVFQNYALFPHMNVADNIGYGLRMRRIPKEEIQERVKQILKLVKLEAFSQRRPRELSGGQQQRVALARALVIRPKVLLLDEPFSALDKNLRLDMQQELKEIQRKLGVTTVFVTHDQGEALAMSDRVVVMSAGHVRQVSPPSDIYRNPHDPFVASFVGDVNVLPARYTSHDGNIGHFELGSAQLRLGIDRVQASVGEAVDIYIRPENIHLVPLQPSALLTGTVVGHVFQGDHADMFVDIPDLGIPKPITVRALGLQAIDDWPTGAGVGINFMEKDASAFTRATKEANT</sequence>
<keyword evidence="2 7" id="KW-1003">Cell membrane</keyword>
<dbReference type="EMBL" id="JACCDE010000037">
    <property type="protein sequence ID" value="NYS79932.1"/>
    <property type="molecule type" value="Genomic_DNA"/>
</dbReference>
<dbReference type="EC" id="7.6.2.11" evidence="7"/>
<dbReference type="GO" id="GO:0016887">
    <property type="term" value="F:ATP hydrolysis activity"/>
    <property type="evidence" value="ECO:0007669"/>
    <property type="project" value="InterPro"/>
</dbReference>
<dbReference type="Pfam" id="PF08402">
    <property type="entry name" value="TOBE_2"/>
    <property type="match status" value="1"/>
</dbReference>
<proteinExistence type="inferred from homology"/>
<comment type="catalytic activity">
    <reaction evidence="7">
        <text>ATP + H2O + polyamine-[polyamine-binding protein]Side 1 = ADP + phosphate + polyamineSide 2 + [polyamine-binding protein]Side 1.</text>
        <dbReference type="EC" id="7.6.2.11"/>
    </reaction>
</comment>
<evidence type="ECO:0000259" key="8">
    <source>
        <dbReference type="PROSITE" id="PS50893"/>
    </source>
</evidence>
<dbReference type="Pfam" id="PF00005">
    <property type="entry name" value="ABC_tran"/>
    <property type="match status" value="1"/>
</dbReference>
<dbReference type="Gene3D" id="3.40.50.300">
    <property type="entry name" value="P-loop containing nucleotide triphosphate hydrolases"/>
    <property type="match status" value="1"/>
</dbReference>
<accession>A0A7Z0LWL3</accession>
<dbReference type="SUPFAM" id="SSF50331">
    <property type="entry name" value="MOP-like"/>
    <property type="match status" value="1"/>
</dbReference>
<comment type="function">
    <text evidence="7">Part of the ABC transporter complex PotABCD involved in spermidine/putrescine import. Responsible for energy coupling to the transport system.</text>
</comment>
<evidence type="ECO:0000256" key="7">
    <source>
        <dbReference type="RuleBase" id="RU364083"/>
    </source>
</evidence>
<keyword evidence="4 7" id="KW-0067">ATP-binding</keyword>
<keyword evidence="3 7" id="KW-0547">Nucleotide-binding</keyword>